<dbReference type="HOGENOM" id="CLU_2619661_0_0_0"/>
<keyword evidence="2" id="KW-1185">Reference proteome</keyword>
<accession>Q7UUB9</accession>
<name>Q7UUB9_RHOBA</name>
<proteinExistence type="predicted"/>
<reference evidence="1 2" key="1">
    <citation type="journal article" date="2003" name="Proc. Natl. Acad. Sci. U.S.A.">
        <title>Complete genome sequence of the marine planctomycete Pirellula sp. strain 1.</title>
        <authorList>
            <person name="Gloeckner F.O."/>
            <person name="Kube M."/>
            <person name="Bauer M."/>
            <person name="Teeling H."/>
            <person name="Lombardot T."/>
            <person name="Ludwig W."/>
            <person name="Gade D."/>
            <person name="Beck A."/>
            <person name="Borzym K."/>
            <person name="Heitmann K."/>
            <person name="Rabus R."/>
            <person name="Schlesner H."/>
            <person name="Amann R."/>
            <person name="Reinhardt R."/>
        </authorList>
    </citation>
    <scope>NUCLEOTIDE SEQUENCE [LARGE SCALE GENOMIC DNA]</scope>
    <source>
        <strain evidence="2">DSM 10527 / NCIMB 13988 / SH1</strain>
    </source>
</reference>
<dbReference type="KEGG" id="rba:RB3387"/>
<sequence length="78" mass="8665">MPSNRIEDNFINLCRAKGRSKRSLGGGQSAILEVTLLERSADCKTRPRKGLAEACQCLEKTRNSGSSIVCLTFRFRMS</sequence>
<evidence type="ECO:0000313" key="1">
    <source>
        <dbReference type="EMBL" id="CAD73162.1"/>
    </source>
</evidence>
<dbReference type="InParanoid" id="Q7UUB9"/>
<dbReference type="Proteomes" id="UP000001025">
    <property type="component" value="Chromosome"/>
</dbReference>
<organism evidence="1 2">
    <name type="scientific">Rhodopirellula baltica (strain DSM 10527 / NCIMB 13988 / SH1)</name>
    <dbReference type="NCBI Taxonomy" id="243090"/>
    <lineage>
        <taxon>Bacteria</taxon>
        <taxon>Pseudomonadati</taxon>
        <taxon>Planctomycetota</taxon>
        <taxon>Planctomycetia</taxon>
        <taxon>Pirellulales</taxon>
        <taxon>Pirellulaceae</taxon>
        <taxon>Rhodopirellula</taxon>
    </lineage>
</organism>
<dbReference type="EnsemblBacteria" id="CAD73162">
    <property type="protein sequence ID" value="CAD73162"/>
    <property type="gene ID" value="RB3387"/>
</dbReference>
<dbReference type="EMBL" id="BX294138">
    <property type="protein sequence ID" value="CAD73162.1"/>
    <property type="molecule type" value="Genomic_DNA"/>
</dbReference>
<dbReference type="AlphaFoldDB" id="Q7UUB9"/>
<evidence type="ECO:0000313" key="2">
    <source>
        <dbReference type="Proteomes" id="UP000001025"/>
    </source>
</evidence>
<protein>
    <submittedName>
        <fullName evidence="1">Uncharacterized protein</fullName>
    </submittedName>
</protein>
<gene>
    <name evidence="1" type="ordered locus">RB3387</name>
</gene>